<reference evidence="1 2" key="1">
    <citation type="submission" date="2018-05" db="EMBL/GenBank/DDBJ databases">
        <title>Reference genomes for bee gut microbiota database.</title>
        <authorList>
            <person name="Ellegaard K.M."/>
        </authorList>
    </citation>
    <scope>NUCLEOTIDE SEQUENCE [LARGE SCALE GENOMIC DNA]</scope>
    <source>
        <strain evidence="1 2">ESL0172</strain>
    </source>
</reference>
<evidence type="ECO:0000313" key="1">
    <source>
        <dbReference type="EMBL" id="PXY91460.1"/>
    </source>
</evidence>
<dbReference type="Proteomes" id="UP000247673">
    <property type="component" value="Unassembled WGS sequence"/>
</dbReference>
<organism evidence="1 2">
    <name type="scientific">Gilliamella apis</name>
    <dbReference type="NCBI Taxonomy" id="1970738"/>
    <lineage>
        <taxon>Bacteria</taxon>
        <taxon>Pseudomonadati</taxon>
        <taxon>Pseudomonadota</taxon>
        <taxon>Gammaproteobacteria</taxon>
        <taxon>Orbales</taxon>
        <taxon>Orbaceae</taxon>
        <taxon>Gilliamella</taxon>
    </lineage>
</organism>
<name>A0A2V4DN46_9GAMM</name>
<gene>
    <name evidence="1" type="ORF">DKK78_03780</name>
</gene>
<accession>A0A2V4DN46</accession>
<dbReference type="EMBL" id="QGLO01000004">
    <property type="protein sequence ID" value="PXY91460.1"/>
    <property type="molecule type" value="Genomic_DNA"/>
</dbReference>
<protein>
    <submittedName>
        <fullName evidence="1">Uncharacterized protein</fullName>
    </submittedName>
</protein>
<sequence>MAITLSDGRKITPETNDSLITPIELPRVGDSFADIGMLVPTNINKIAMNTLIGAPYNYWGDDDGDGQGSNNISATGDLTLTIVDKNNRSVPRNEIPSICNSPYKLSLSSSAGYLTTRYGFPNRSSFSTGSVSYYINPKASPSVCFAKPNLKYGGEKDRVNGDIVDYRGPEWMWNTYKGFLTQSTTPSSYHLNFPTTGADHLYFDLDIGGYNGPLTWTPVTRSGITATMRPNSNNTSVRVTLTGPVASASQWNTSSPDPITQPDLPQTFELVGKDSNGKEVVKYGFVLRQWFVQRRINSTYSQALYWCKNIGYRLAQVKDLTNASCQGTLSDDRCVGAIGATPSSPNNRYQRTINAGFFSEWGFMDYYVGANFSNTFYWTIDLQSSRTGFVVYSDDADVHRRDITTKTLAVCVTP</sequence>
<dbReference type="AlphaFoldDB" id="A0A2V4DN46"/>
<dbReference type="OrthoDB" id="7065811at2"/>
<proteinExistence type="predicted"/>
<keyword evidence="2" id="KW-1185">Reference proteome</keyword>
<evidence type="ECO:0000313" key="2">
    <source>
        <dbReference type="Proteomes" id="UP000247673"/>
    </source>
</evidence>
<comment type="caution">
    <text evidence="1">The sequence shown here is derived from an EMBL/GenBank/DDBJ whole genome shotgun (WGS) entry which is preliminary data.</text>
</comment>
<dbReference type="RefSeq" id="WP_110447425.1">
    <property type="nucleotide sequence ID" value="NZ_CP132381.1"/>
</dbReference>